<reference evidence="6" key="2">
    <citation type="submission" date="2021-04" db="EMBL/GenBank/DDBJ databases">
        <authorList>
            <person name="Gilroy R."/>
        </authorList>
    </citation>
    <scope>NUCLEOTIDE SEQUENCE</scope>
    <source>
        <strain evidence="6">ChiSxjej1B13-11762</strain>
    </source>
</reference>
<evidence type="ECO:0000256" key="3">
    <source>
        <dbReference type="ARBA" id="ARBA00022777"/>
    </source>
</evidence>
<dbReference type="Pfam" id="PF00370">
    <property type="entry name" value="FGGY_N"/>
    <property type="match status" value="1"/>
</dbReference>
<accession>A0A9D1RC93</accession>
<feature type="domain" description="Carbohydrate kinase FGGY C-terminal" evidence="5">
    <location>
        <begin position="237"/>
        <end position="347"/>
    </location>
</feature>
<evidence type="ECO:0000256" key="2">
    <source>
        <dbReference type="ARBA" id="ARBA00022679"/>
    </source>
</evidence>
<dbReference type="Gene3D" id="3.30.420.40">
    <property type="match status" value="2"/>
</dbReference>
<evidence type="ECO:0008006" key="8">
    <source>
        <dbReference type="Google" id="ProtNLM"/>
    </source>
</evidence>
<dbReference type="PANTHER" id="PTHR10196:SF67">
    <property type="entry name" value="SEDOHEPTULOKINASE"/>
    <property type="match status" value="1"/>
</dbReference>
<sequence>TWQDRRGDLPCRGPGLPEKTYVEDLNEKTGYRTASGFGLATHYYHVKNGSVPERAVTLCTIPDYVGMSLAGEKRPLMHQSMAASLGLYDLEHSCFDKAALQKAGVDEKFMPEVTRENRTVGCLKDLAPAPPCQVSVALGDNQASFLGSVGPEEKLLLNVGTGSQISACTGQLVKTKEAECRPYLGETWLIAGSPLCGGYAYSLLKRFVEEIFALDGTAPAHSVYELLNGAARQIYEKKEREAQVDTRFNGSRSNPSLTGSIRGLTENTFHLGQFALGTLKGICEELHRYYEEFPEEVKRAATLVGSGNGIRMNPLLQEVCRQRFGMEMKIPLYSEEAGYGAALFSLLASGYYERLEEAQRRIRYQ</sequence>
<dbReference type="Pfam" id="PF02782">
    <property type="entry name" value="FGGY_C"/>
    <property type="match status" value="1"/>
</dbReference>
<comment type="similarity">
    <text evidence="1">Belongs to the FGGY kinase family.</text>
</comment>
<reference evidence="6" key="1">
    <citation type="journal article" date="2021" name="PeerJ">
        <title>Extensive microbial diversity within the chicken gut microbiome revealed by metagenomics and culture.</title>
        <authorList>
            <person name="Gilroy R."/>
            <person name="Ravi A."/>
            <person name="Getino M."/>
            <person name="Pursley I."/>
            <person name="Horton D.L."/>
            <person name="Alikhan N.F."/>
            <person name="Baker D."/>
            <person name="Gharbi K."/>
            <person name="Hall N."/>
            <person name="Watson M."/>
            <person name="Adriaenssens E.M."/>
            <person name="Foster-Nyarko E."/>
            <person name="Jarju S."/>
            <person name="Secka A."/>
            <person name="Antonio M."/>
            <person name="Oren A."/>
            <person name="Chaudhuri R.R."/>
            <person name="La Ragione R."/>
            <person name="Hildebrand F."/>
            <person name="Pallen M.J."/>
        </authorList>
    </citation>
    <scope>NUCLEOTIDE SEQUENCE</scope>
    <source>
        <strain evidence="6">ChiSxjej1B13-11762</strain>
    </source>
</reference>
<dbReference type="InterPro" id="IPR018484">
    <property type="entry name" value="FGGY_N"/>
</dbReference>
<name>A0A9D1RC93_9FIRM</name>
<dbReference type="EMBL" id="DXGF01000127">
    <property type="protein sequence ID" value="HIW84007.1"/>
    <property type="molecule type" value="Genomic_DNA"/>
</dbReference>
<dbReference type="GO" id="GO:0006071">
    <property type="term" value="P:glycerol metabolic process"/>
    <property type="evidence" value="ECO:0007669"/>
    <property type="project" value="TreeGrafter"/>
</dbReference>
<feature type="domain" description="Carbohydrate kinase FGGY N-terminal" evidence="4">
    <location>
        <begin position="2"/>
        <end position="147"/>
    </location>
</feature>
<dbReference type="CDD" id="cd07777">
    <property type="entry name" value="ASKHA_NBD_FGGY_SHK"/>
    <property type="match status" value="1"/>
</dbReference>
<feature type="non-terminal residue" evidence="6">
    <location>
        <position position="1"/>
    </location>
</feature>
<proteinExistence type="inferred from homology"/>
<evidence type="ECO:0000313" key="7">
    <source>
        <dbReference type="Proteomes" id="UP000824263"/>
    </source>
</evidence>
<dbReference type="Proteomes" id="UP000824263">
    <property type="component" value="Unassembled WGS sequence"/>
</dbReference>
<dbReference type="PANTHER" id="PTHR10196">
    <property type="entry name" value="SUGAR KINASE"/>
    <property type="match status" value="1"/>
</dbReference>
<dbReference type="GO" id="GO:0005829">
    <property type="term" value="C:cytosol"/>
    <property type="evidence" value="ECO:0007669"/>
    <property type="project" value="TreeGrafter"/>
</dbReference>
<evidence type="ECO:0000256" key="1">
    <source>
        <dbReference type="ARBA" id="ARBA00009156"/>
    </source>
</evidence>
<evidence type="ECO:0000259" key="5">
    <source>
        <dbReference type="Pfam" id="PF02782"/>
    </source>
</evidence>
<keyword evidence="3" id="KW-0418">Kinase</keyword>
<protein>
    <recommendedName>
        <fullName evidence="8">Carbohydrate kinase FGGY C-terminal domain-containing protein</fullName>
    </recommendedName>
</protein>
<organism evidence="6 7">
    <name type="scientific">Candidatus Dorea gallistercoris</name>
    <dbReference type="NCBI Taxonomy" id="2838542"/>
    <lineage>
        <taxon>Bacteria</taxon>
        <taxon>Bacillati</taxon>
        <taxon>Bacillota</taxon>
        <taxon>Clostridia</taxon>
        <taxon>Lachnospirales</taxon>
        <taxon>Lachnospiraceae</taxon>
        <taxon>Dorea</taxon>
    </lineage>
</organism>
<evidence type="ECO:0000313" key="6">
    <source>
        <dbReference type="EMBL" id="HIW84007.1"/>
    </source>
</evidence>
<comment type="caution">
    <text evidence="6">The sequence shown here is derived from an EMBL/GenBank/DDBJ whole genome shotgun (WGS) entry which is preliminary data.</text>
</comment>
<gene>
    <name evidence="6" type="ORF">H9873_06780</name>
</gene>
<dbReference type="InterPro" id="IPR018485">
    <property type="entry name" value="FGGY_C"/>
</dbReference>
<dbReference type="SUPFAM" id="SSF53067">
    <property type="entry name" value="Actin-like ATPase domain"/>
    <property type="match status" value="2"/>
</dbReference>
<dbReference type="InterPro" id="IPR043129">
    <property type="entry name" value="ATPase_NBD"/>
</dbReference>
<dbReference type="AlphaFoldDB" id="A0A9D1RC93"/>
<evidence type="ECO:0000259" key="4">
    <source>
        <dbReference type="Pfam" id="PF00370"/>
    </source>
</evidence>
<dbReference type="GO" id="GO:0050277">
    <property type="term" value="F:sedoheptulokinase activity"/>
    <property type="evidence" value="ECO:0007669"/>
    <property type="project" value="TreeGrafter"/>
</dbReference>
<keyword evidence="2" id="KW-0808">Transferase</keyword>